<comment type="subcellular location">
    <subcellularLocation>
        <location evidence="1">Virion</location>
    </subcellularLocation>
</comment>
<sequence length="450" mass="47713">MEEDILSLRQERAKAFADLSAIQDKAKTEARAMTAEEQAQFDKLAASIEGLDSRIAAAEKVQKLKAAGAVPAPQQPSQPAAPAPAAPAATVPAQPAAQEEKGIRFAQATRALIVGRGNVDAAQAWAAQAYGESHPVAMELGAAMQTNEAASGGVLVPEVFSREIIDLLYPRTVIRRACQDNGMVVPLVGGTDNIPTVENGTSAYYIGEGDDVTATEPEFGSIKFVEREMAALVPISNKLLRHSGASGHNVDMYVRNMLINGMAQTEDVNFLRGAGTGAGPKGLRYLAGTSFAANGTVNVTNIDADARKAELALMEADIPMIDVRWIMPPRAFTYLRDLRDSNGNLVYPGLSLPVPVWKSYKVEVTNNVPKNLGGGGTEAEVYLVDFAFCMIADSYSIRIDASDTASYKVGGAMVSAFSKNQTLIRALAGHDFGVTRKKAVVVITGVAWGA</sequence>
<dbReference type="NCBIfam" id="TIGR01554">
    <property type="entry name" value="major_cap_HK97"/>
    <property type="match status" value="1"/>
</dbReference>
<dbReference type="RefSeq" id="WP_163677360.1">
    <property type="nucleotide sequence ID" value="NZ_JAAIYP010000034.1"/>
</dbReference>
<name>A0A7C9QT94_9PROT</name>
<evidence type="ECO:0000259" key="3">
    <source>
        <dbReference type="Pfam" id="PF05065"/>
    </source>
</evidence>
<accession>A0A7C9QT94</accession>
<gene>
    <name evidence="4" type="ORF">G4223_07770</name>
</gene>
<dbReference type="Gene3D" id="3.30.2400.10">
    <property type="entry name" value="Major capsid protein gp5"/>
    <property type="match status" value="1"/>
</dbReference>
<reference evidence="4 5" key="1">
    <citation type="submission" date="2020-02" db="EMBL/GenBank/DDBJ databases">
        <authorList>
            <person name="Dziuba M."/>
            <person name="Kuznetsov B."/>
            <person name="Mardanov A."/>
            <person name="Ravin N."/>
            <person name="Grouzdev D."/>
        </authorList>
    </citation>
    <scope>NUCLEOTIDE SEQUENCE [LARGE SCALE GENOMIC DNA]</scope>
    <source>
        <strain evidence="4 5">SpK</strain>
    </source>
</reference>
<evidence type="ECO:0000256" key="2">
    <source>
        <dbReference type="SAM" id="MobiDB-lite"/>
    </source>
</evidence>
<keyword evidence="5" id="KW-1185">Reference proteome</keyword>
<protein>
    <submittedName>
        <fullName evidence="4">Phage major capsid protein</fullName>
    </submittedName>
</protein>
<dbReference type="EMBL" id="JAAIYP010000034">
    <property type="protein sequence ID" value="NFV80005.1"/>
    <property type="molecule type" value="Genomic_DNA"/>
</dbReference>
<dbReference type="SUPFAM" id="SSF56563">
    <property type="entry name" value="Major capsid protein gp5"/>
    <property type="match status" value="1"/>
</dbReference>
<evidence type="ECO:0000313" key="4">
    <source>
        <dbReference type="EMBL" id="NFV80005.1"/>
    </source>
</evidence>
<dbReference type="Proteomes" id="UP000480684">
    <property type="component" value="Unassembled WGS sequence"/>
</dbReference>
<feature type="compositionally biased region" description="Low complexity" evidence="2">
    <location>
        <begin position="86"/>
        <end position="97"/>
    </location>
</feature>
<evidence type="ECO:0000313" key="5">
    <source>
        <dbReference type="Proteomes" id="UP000480684"/>
    </source>
</evidence>
<dbReference type="Pfam" id="PF05065">
    <property type="entry name" value="Phage_capsid"/>
    <property type="match status" value="1"/>
</dbReference>
<dbReference type="InterPro" id="IPR024455">
    <property type="entry name" value="Phage_capsid"/>
</dbReference>
<dbReference type="InterPro" id="IPR054612">
    <property type="entry name" value="Phage_capsid-like_C"/>
</dbReference>
<organism evidence="4 5">
    <name type="scientific">Magnetospirillum aberrantis SpK</name>
    <dbReference type="NCBI Taxonomy" id="908842"/>
    <lineage>
        <taxon>Bacteria</taxon>
        <taxon>Pseudomonadati</taxon>
        <taxon>Pseudomonadota</taxon>
        <taxon>Alphaproteobacteria</taxon>
        <taxon>Rhodospirillales</taxon>
        <taxon>Rhodospirillaceae</taxon>
        <taxon>Magnetospirillum</taxon>
    </lineage>
</organism>
<feature type="domain" description="Phage capsid-like C-terminal" evidence="3">
    <location>
        <begin position="152"/>
        <end position="444"/>
    </location>
</feature>
<feature type="region of interest" description="Disordered" evidence="2">
    <location>
        <begin position="68"/>
        <end position="97"/>
    </location>
</feature>
<dbReference type="Gene3D" id="3.30.2320.10">
    <property type="entry name" value="hypothetical protein PF0899 domain"/>
    <property type="match status" value="1"/>
</dbReference>
<proteinExistence type="predicted"/>
<comment type="caution">
    <text evidence="4">The sequence shown here is derived from an EMBL/GenBank/DDBJ whole genome shotgun (WGS) entry which is preliminary data.</text>
</comment>
<feature type="compositionally biased region" description="Pro residues" evidence="2">
    <location>
        <begin position="73"/>
        <end position="85"/>
    </location>
</feature>
<dbReference type="AlphaFoldDB" id="A0A7C9QT94"/>
<evidence type="ECO:0000256" key="1">
    <source>
        <dbReference type="ARBA" id="ARBA00004328"/>
    </source>
</evidence>